<sequence length="492" mass="52546">MKTRMPICLRSLSMFVIAALCAGCAVGPDYHRPSAPSPDSFTRAPTPTAIGAAATHDAQRFLQGEAASRDWWRAFESPALNDLVQRALAHNPSVDAAQAALRQAREDVAAQRASFFPTLQASYSPSRNRNAVGTISPTLSSGQTYYTLHTTQLTVGYVADVFGLNRRTVESLSAQADMQRYQLDATYLTLAANVVNAAVQEAGLHAQIEAARATIQADARALSILQQQAVLGGATALDVATQAAALAQAQQNLPALQKQLEQTRDLLAVLTGEPPSQAGNADLDLQALHLPPTLPLSLPAQIIRQRPDVLAAEAQVHASSAQVGIAVANRLPQLSISGQFGGSSTQFSRMFADDNVFWNLTGTVSQTLFDFGALKHHQRAAEAALDQSKAQYRNVVLTAFQNIADTLYALDEDSKALAAAVQAETATRKTRDLTEQQLQMGAVNALALLSAEQAYQQAVNTRVQAVTTRYTDTVALYQALGGGWEGNSQAKQ</sequence>
<evidence type="ECO:0000313" key="3">
    <source>
        <dbReference type="EMBL" id="GLQ89244.1"/>
    </source>
</evidence>
<keyword evidence="3" id="KW-0808">Transferase</keyword>
<dbReference type="Gene3D" id="1.20.1600.10">
    <property type="entry name" value="Outer membrane efflux proteins (OEP)"/>
    <property type="match status" value="1"/>
</dbReference>
<dbReference type="RefSeq" id="WP_284332680.1">
    <property type="nucleotide sequence ID" value="NZ_BSOA01000031.1"/>
</dbReference>
<dbReference type="InterPro" id="IPR003423">
    <property type="entry name" value="OMP_efflux"/>
</dbReference>
<dbReference type="InterPro" id="IPR010131">
    <property type="entry name" value="MdtP/NodT-like"/>
</dbReference>
<evidence type="ECO:0000313" key="4">
    <source>
        <dbReference type="Proteomes" id="UP001156627"/>
    </source>
</evidence>
<dbReference type="PANTHER" id="PTHR30203">
    <property type="entry name" value="OUTER MEMBRANE CATION EFFLUX PROTEIN"/>
    <property type="match status" value="1"/>
</dbReference>
<dbReference type="NCBIfam" id="TIGR01845">
    <property type="entry name" value="outer_NodT"/>
    <property type="match status" value="1"/>
</dbReference>
<dbReference type="Proteomes" id="UP001156627">
    <property type="component" value="Unassembled WGS sequence"/>
</dbReference>
<reference evidence="4" key="1">
    <citation type="journal article" date="2019" name="Int. J. Syst. Evol. Microbiol.">
        <title>The Global Catalogue of Microorganisms (GCM) 10K type strain sequencing project: providing services to taxonomists for standard genome sequencing and annotation.</title>
        <authorList>
            <consortium name="The Broad Institute Genomics Platform"/>
            <consortium name="The Broad Institute Genome Sequencing Center for Infectious Disease"/>
            <person name="Wu L."/>
            <person name="Ma J."/>
        </authorList>
    </citation>
    <scope>NUCLEOTIDE SEQUENCE [LARGE SCALE GENOMIC DNA]</scope>
    <source>
        <strain evidence="4">NBRC 111981</strain>
    </source>
</reference>
<keyword evidence="2" id="KW-0564">Palmitate</keyword>
<name>A0ABQ5XDD9_9GAMM</name>
<protein>
    <submittedName>
        <fullName evidence="3">Histidine kinase</fullName>
    </submittedName>
</protein>
<comment type="similarity">
    <text evidence="1 2">Belongs to the outer membrane factor (OMF) (TC 1.B.17) family.</text>
</comment>
<organism evidence="3 4">
    <name type="scientific">Dyella flagellata</name>
    <dbReference type="NCBI Taxonomy" id="1867833"/>
    <lineage>
        <taxon>Bacteria</taxon>
        <taxon>Pseudomonadati</taxon>
        <taxon>Pseudomonadota</taxon>
        <taxon>Gammaproteobacteria</taxon>
        <taxon>Lysobacterales</taxon>
        <taxon>Rhodanobacteraceae</taxon>
        <taxon>Dyella</taxon>
    </lineage>
</organism>
<comment type="subcellular location">
    <subcellularLocation>
        <location evidence="2">Cell outer membrane</location>
        <topology evidence="2">Lipid-anchor</topology>
    </subcellularLocation>
</comment>
<keyword evidence="4" id="KW-1185">Reference proteome</keyword>
<keyword evidence="2" id="KW-0812">Transmembrane</keyword>
<feature type="signal peptide" evidence="2">
    <location>
        <begin position="1"/>
        <end position="18"/>
    </location>
</feature>
<accession>A0ABQ5XDD9</accession>
<dbReference type="GO" id="GO:0016301">
    <property type="term" value="F:kinase activity"/>
    <property type="evidence" value="ECO:0007669"/>
    <property type="project" value="UniProtKB-KW"/>
</dbReference>
<keyword evidence="3" id="KW-0418">Kinase</keyword>
<keyword evidence="2" id="KW-0449">Lipoprotein</keyword>
<keyword evidence="2" id="KW-0732">Signal</keyword>
<dbReference type="EMBL" id="BSOA01000031">
    <property type="protein sequence ID" value="GLQ89244.1"/>
    <property type="molecule type" value="Genomic_DNA"/>
</dbReference>
<keyword evidence="2" id="KW-0472">Membrane</keyword>
<evidence type="ECO:0000256" key="2">
    <source>
        <dbReference type="RuleBase" id="RU362097"/>
    </source>
</evidence>
<comment type="caution">
    <text evidence="3">The sequence shown here is derived from an EMBL/GenBank/DDBJ whole genome shotgun (WGS) entry which is preliminary data.</text>
</comment>
<dbReference type="SUPFAM" id="SSF56954">
    <property type="entry name" value="Outer membrane efflux proteins (OEP)"/>
    <property type="match status" value="1"/>
</dbReference>
<feature type="chain" id="PRO_5044982568" evidence="2">
    <location>
        <begin position="19"/>
        <end position="492"/>
    </location>
</feature>
<gene>
    <name evidence="3" type="ORF">GCM10007898_28160</name>
</gene>
<dbReference type="Pfam" id="PF02321">
    <property type="entry name" value="OEP"/>
    <property type="match status" value="2"/>
</dbReference>
<dbReference type="PANTHER" id="PTHR30203:SF33">
    <property type="entry name" value="BLR4455 PROTEIN"/>
    <property type="match status" value="1"/>
</dbReference>
<proteinExistence type="inferred from homology"/>
<keyword evidence="2" id="KW-1134">Transmembrane beta strand</keyword>
<evidence type="ECO:0000256" key="1">
    <source>
        <dbReference type="ARBA" id="ARBA00007613"/>
    </source>
</evidence>